<dbReference type="EMBL" id="JBHTLK010000044">
    <property type="protein sequence ID" value="MFD1147718.1"/>
    <property type="molecule type" value="Genomic_DNA"/>
</dbReference>
<feature type="chain" id="PRO_5046125825" description="Peptidoglycan endopeptidase" evidence="1">
    <location>
        <begin position="24"/>
        <end position="172"/>
    </location>
</feature>
<evidence type="ECO:0000313" key="2">
    <source>
        <dbReference type="EMBL" id="MFD1147718.1"/>
    </source>
</evidence>
<keyword evidence="1" id="KW-0732">Signal</keyword>
<dbReference type="SUPFAM" id="SSF54001">
    <property type="entry name" value="Cysteine proteinases"/>
    <property type="match status" value="1"/>
</dbReference>
<accession>A0ABW3QSB1</accession>
<sequence>MNTRALLAVLACTAAFHAPTALAADGSPTAVTCGTTAEDRATTRSEALARSQSWLDAQVPYSQDACHENAYGSYRTDCSGYVSMAWGLSHSRTTVTLREVSTAIAHAELMPGDALVNSYHAALFVRWADAAKSEPVVREQTGPDGAPPVERAWRAATAADYTAVRYHRIVEG</sequence>
<organism evidence="2 3">
    <name type="scientific">Saccharothrix hoggarensis</name>
    <dbReference type="NCBI Taxonomy" id="913853"/>
    <lineage>
        <taxon>Bacteria</taxon>
        <taxon>Bacillati</taxon>
        <taxon>Actinomycetota</taxon>
        <taxon>Actinomycetes</taxon>
        <taxon>Pseudonocardiales</taxon>
        <taxon>Pseudonocardiaceae</taxon>
        <taxon>Saccharothrix</taxon>
    </lineage>
</organism>
<dbReference type="RefSeq" id="WP_380723090.1">
    <property type="nucleotide sequence ID" value="NZ_JBHTLK010000044.1"/>
</dbReference>
<protein>
    <recommendedName>
        <fullName evidence="4">Peptidoglycan endopeptidase</fullName>
    </recommendedName>
</protein>
<dbReference type="Proteomes" id="UP001597168">
    <property type="component" value="Unassembled WGS sequence"/>
</dbReference>
<dbReference type="InterPro" id="IPR038765">
    <property type="entry name" value="Papain-like_cys_pep_sf"/>
</dbReference>
<proteinExistence type="predicted"/>
<keyword evidence="3" id="KW-1185">Reference proteome</keyword>
<evidence type="ECO:0000256" key="1">
    <source>
        <dbReference type="SAM" id="SignalP"/>
    </source>
</evidence>
<gene>
    <name evidence="2" type="ORF">ACFQ3T_11325</name>
</gene>
<evidence type="ECO:0000313" key="3">
    <source>
        <dbReference type="Proteomes" id="UP001597168"/>
    </source>
</evidence>
<feature type="signal peptide" evidence="1">
    <location>
        <begin position="1"/>
        <end position="23"/>
    </location>
</feature>
<comment type="caution">
    <text evidence="2">The sequence shown here is derived from an EMBL/GenBank/DDBJ whole genome shotgun (WGS) entry which is preliminary data.</text>
</comment>
<evidence type="ECO:0008006" key="4">
    <source>
        <dbReference type="Google" id="ProtNLM"/>
    </source>
</evidence>
<reference evidence="3" key="1">
    <citation type="journal article" date="2019" name="Int. J. Syst. Evol. Microbiol.">
        <title>The Global Catalogue of Microorganisms (GCM) 10K type strain sequencing project: providing services to taxonomists for standard genome sequencing and annotation.</title>
        <authorList>
            <consortium name="The Broad Institute Genomics Platform"/>
            <consortium name="The Broad Institute Genome Sequencing Center for Infectious Disease"/>
            <person name="Wu L."/>
            <person name="Ma J."/>
        </authorList>
    </citation>
    <scope>NUCLEOTIDE SEQUENCE [LARGE SCALE GENOMIC DNA]</scope>
    <source>
        <strain evidence="3">CCUG 60214</strain>
    </source>
</reference>
<dbReference type="Gene3D" id="3.90.1720.10">
    <property type="entry name" value="endopeptidase domain like (from Nostoc punctiforme)"/>
    <property type="match status" value="1"/>
</dbReference>
<name>A0ABW3QSB1_9PSEU</name>